<feature type="domain" description="L,D-TPase catalytic" evidence="9">
    <location>
        <begin position="287"/>
        <end position="420"/>
    </location>
</feature>
<dbReference type="CDD" id="cd00118">
    <property type="entry name" value="LysM"/>
    <property type="match status" value="1"/>
</dbReference>
<dbReference type="InterPro" id="IPR005490">
    <property type="entry name" value="LD_TPept_cat_dom"/>
</dbReference>
<evidence type="ECO:0000256" key="2">
    <source>
        <dbReference type="ARBA" id="ARBA00022679"/>
    </source>
</evidence>
<dbReference type="Pfam" id="PF03734">
    <property type="entry name" value="YkuD"/>
    <property type="match status" value="1"/>
</dbReference>
<feature type="signal peptide" evidence="8">
    <location>
        <begin position="1"/>
        <end position="25"/>
    </location>
</feature>
<keyword evidence="4 6" id="KW-0573">Peptidoglycan synthesis</keyword>
<dbReference type="PANTHER" id="PTHR30582">
    <property type="entry name" value="L,D-TRANSPEPTIDASE"/>
    <property type="match status" value="1"/>
</dbReference>
<dbReference type="InterPro" id="IPR002477">
    <property type="entry name" value="Peptidoglycan-bd-like"/>
</dbReference>
<sequence length="421" mass="47203">MKTRTWTLRLILLTWMALASSLALAQSSARFGETEVPEAGKTPPAGFGLFKLKQNPFGKAKRKAEPLTMRQGEAQATEEGEKPEETKGPQVDLRVEEYIPPDEKPGPRAAVTVPAPNAPPGSVSAVNRKINFPRDPDDDVDILKLQIFLDYHGYSPGEIDGKWGYNTGRALYVYQMNNGLLPTGQLDDRMLARLEQFPDGYLVEYTLTAEDVKGPFYTIPRDYHQMAKLKWLPYESLTEKIAEKFHCSQGLLRKLNPGVDLDQVQAGDRILAPNVLNGIDEKRGEVALIRVSKHNKWTMAFDAQGRFMFYYPSTLGSEYDPLPLGNFQVTSVTFYPPFKYQPKLFWDADPNEPEELLPPGPNSPVGKVWIGTSRKSVGIHGTPNPENISRNTSHGCIRLTNWDAEQLAKRVKPGTKIEFVE</sequence>
<feature type="active site" description="Proton donor/acceptor" evidence="6">
    <location>
        <position position="380"/>
    </location>
</feature>
<keyword evidence="8" id="KW-0732">Signal</keyword>
<dbReference type="InterPro" id="IPR050979">
    <property type="entry name" value="LD-transpeptidase"/>
</dbReference>
<feature type="compositionally biased region" description="Basic and acidic residues" evidence="7">
    <location>
        <begin position="79"/>
        <end position="90"/>
    </location>
</feature>
<dbReference type="GO" id="GO:0071555">
    <property type="term" value="P:cell wall organization"/>
    <property type="evidence" value="ECO:0007669"/>
    <property type="project" value="UniProtKB-UniRule"/>
</dbReference>
<gene>
    <name evidence="10" type="ORF">BRCON_1146</name>
</gene>
<dbReference type="GO" id="GO:0008360">
    <property type="term" value="P:regulation of cell shape"/>
    <property type="evidence" value="ECO:0007669"/>
    <property type="project" value="UniProtKB-UniRule"/>
</dbReference>
<evidence type="ECO:0000256" key="8">
    <source>
        <dbReference type="SAM" id="SignalP"/>
    </source>
</evidence>
<feature type="region of interest" description="Disordered" evidence="7">
    <location>
        <begin position="60"/>
        <end position="90"/>
    </location>
</feature>
<dbReference type="PROSITE" id="PS52029">
    <property type="entry name" value="LD_TPASE"/>
    <property type="match status" value="1"/>
</dbReference>
<keyword evidence="3 6" id="KW-0133">Cell shape</keyword>
<dbReference type="Proteomes" id="UP000262583">
    <property type="component" value="Chromosome"/>
</dbReference>
<feature type="active site" description="Nucleophile" evidence="6">
    <location>
        <position position="396"/>
    </location>
</feature>
<dbReference type="Gene3D" id="1.10.101.10">
    <property type="entry name" value="PGBD-like superfamily/PGBD"/>
    <property type="match status" value="1"/>
</dbReference>
<dbReference type="InterPro" id="IPR038063">
    <property type="entry name" value="Transpep_catalytic_dom"/>
</dbReference>
<accession>A0A2Z4Y5Z1</accession>
<evidence type="ECO:0000256" key="5">
    <source>
        <dbReference type="ARBA" id="ARBA00023316"/>
    </source>
</evidence>
<evidence type="ECO:0000256" key="7">
    <source>
        <dbReference type="SAM" id="MobiDB-lite"/>
    </source>
</evidence>
<keyword evidence="5 6" id="KW-0961">Cell wall biogenesis/degradation</keyword>
<dbReference type="InterPro" id="IPR036366">
    <property type="entry name" value="PGBDSf"/>
</dbReference>
<dbReference type="GO" id="GO:0071972">
    <property type="term" value="F:peptidoglycan L,D-transpeptidase activity"/>
    <property type="evidence" value="ECO:0007669"/>
    <property type="project" value="TreeGrafter"/>
</dbReference>
<keyword evidence="2" id="KW-0808">Transferase</keyword>
<feature type="chain" id="PRO_5016406858" description="L,D-TPase catalytic domain-containing protein" evidence="8">
    <location>
        <begin position="26"/>
        <end position="421"/>
    </location>
</feature>
<evidence type="ECO:0000256" key="4">
    <source>
        <dbReference type="ARBA" id="ARBA00022984"/>
    </source>
</evidence>
<dbReference type="SUPFAM" id="SSF47090">
    <property type="entry name" value="PGBD-like"/>
    <property type="match status" value="1"/>
</dbReference>
<dbReference type="GO" id="GO:0018104">
    <property type="term" value="P:peptidoglycan-protein cross-linking"/>
    <property type="evidence" value="ECO:0007669"/>
    <property type="project" value="TreeGrafter"/>
</dbReference>
<protein>
    <recommendedName>
        <fullName evidence="9">L,D-TPase catalytic domain-containing protein</fullName>
    </recommendedName>
</protein>
<dbReference type="SUPFAM" id="SSF141523">
    <property type="entry name" value="L,D-transpeptidase catalytic domain-like"/>
    <property type="match status" value="1"/>
</dbReference>
<dbReference type="KEGG" id="schv:BRCON_1146"/>
<organism evidence="10 11">
    <name type="scientific">Sumerlaea chitinivorans</name>
    <dbReference type="NCBI Taxonomy" id="2250252"/>
    <lineage>
        <taxon>Bacteria</taxon>
        <taxon>Candidatus Sumerlaeota</taxon>
        <taxon>Candidatus Sumerlaeia</taxon>
        <taxon>Candidatus Sumerlaeales</taxon>
        <taxon>Candidatus Sumerlaeaceae</taxon>
        <taxon>Candidatus Sumerlaea</taxon>
    </lineage>
</organism>
<comment type="pathway">
    <text evidence="1 6">Cell wall biogenesis; peptidoglycan biosynthesis.</text>
</comment>
<evidence type="ECO:0000313" key="10">
    <source>
        <dbReference type="EMBL" id="AXA35923.1"/>
    </source>
</evidence>
<dbReference type="EMBL" id="CP030759">
    <property type="protein sequence ID" value="AXA35923.1"/>
    <property type="molecule type" value="Genomic_DNA"/>
</dbReference>
<dbReference type="Gene3D" id="2.40.440.10">
    <property type="entry name" value="L,D-transpeptidase catalytic domain-like"/>
    <property type="match status" value="1"/>
</dbReference>
<dbReference type="Pfam" id="PF01471">
    <property type="entry name" value="PG_binding_1"/>
    <property type="match status" value="1"/>
</dbReference>
<evidence type="ECO:0000256" key="6">
    <source>
        <dbReference type="PROSITE-ProRule" id="PRU01373"/>
    </source>
</evidence>
<dbReference type="AlphaFoldDB" id="A0A2Z4Y5Z1"/>
<evidence type="ECO:0000256" key="1">
    <source>
        <dbReference type="ARBA" id="ARBA00004752"/>
    </source>
</evidence>
<dbReference type="GO" id="GO:0005576">
    <property type="term" value="C:extracellular region"/>
    <property type="evidence" value="ECO:0007669"/>
    <property type="project" value="TreeGrafter"/>
</dbReference>
<dbReference type="GO" id="GO:0016740">
    <property type="term" value="F:transferase activity"/>
    <property type="evidence" value="ECO:0007669"/>
    <property type="project" value="UniProtKB-KW"/>
</dbReference>
<name>A0A2Z4Y5Z1_SUMC1</name>
<dbReference type="InterPro" id="IPR018392">
    <property type="entry name" value="LysM"/>
</dbReference>
<dbReference type="PANTHER" id="PTHR30582:SF30">
    <property type="entry name" value="BLR4375 PROTEIN"/>
    <property type="match status" value="1"/>
</dbReference>
<evidence type="ECO:0000313" key="11">
    <source>
        <dbReference type="Proteomes" id="UP000262583"/>
    </source>
</evidence>
<evidence type="ECO:0000259" key="9">
    <source>
        <dbReference type="PROSITE" id="PS52029"/>
    </source>
</evidence>
<reference evidence="10 11" key="1">
    <citation type="submission" date="2018-05" db="EMBL/GenBank/DDBJ databases">
        <title>A metagenomic window into the 2 km-deep terrestrial subsurface aquifer revealed taxonomically and functionally diverse microbial community comprising novel uncultured bacterial lineages.</title>
        <authorList>
            <person name="Kadnikov V.V."/>
            <person name="Mardanov A.V."/>
            <person name="Beletsky A.V."/>
            <person name="Banks D."/>
            <person name="Pimenov N.V."/>
            <person name="Frank Y.A."/>
            <person name="Karnachuk O.V."/>
            <person name="Ravin N.V."/>
        </authorList>
    </citation>
    <scope>NUCLEOTIDE SEQUENCE [LARGE SCALE GENOMIC DNA]</scope>
    <source>
        <strain evidence="10">BY</strain>
    </source>
</reference>
<evidence type="ECO:0000256" key="3">
    <source>
        <dbReference type="ARBA" id="ARBA00022960"/>
    </source>
</evidence>
<proteinExistence type="predicted"/>
<dbReference type="UniPathway" id="UPA00219"/>
<dbReference type="InterPro" id="IPR036365">
    <property type="entry name" value="PGBD-like_sf"/>
</dbReference>
<dbReference type="CDD" id="cd16913">
    <property type="entry name" value="YkuD_like"/>
    <property type="match status" value="1"/>
</dbReference>